<dbReference type="InterPro" id="IPR039424">
    <property type="entry name" value="SBP_5"/>
</dbReference>
<evidence type="ECO:0000256" key="1">
    <source>
        <dbReference type="SAM" id="SignalP"/>
    </source>
</evidence>
<dbReference type="GO" id="GO:0043190">
    <property type="term" value="C:ATP-binding cassette (ABC) transporter complex"/>
    <property type="evidence" value="ECO:0007669"/>
    <property type="project" value="InterPro"/>
</dbReference>
<feature type="domain" description="Solute-binding protein family 5" evidence="2">
    <location>
        <begin position="109"/>
        <end position="490"/>
    </location>
</feature>
<dbReference type="Proteomes" id="UP000568380">
    <property type="component" value="Unassembled WGS sequence"/>
</dbReference>
<comment type="caution">
    <text evidence="3">The sequence shown here is derived from an EMBL/GenBank/DDBJ whole genome shotgun (WGS) entry which is preliminary data.</text>
</comment>
<sequence>MALRRTYPKAFLAGALALLLTACAGGGGGGAKTATSGDGRVTGEVNTVNTATVGTGGTVTYTITYPISNWNVLNAGGATYSVIDISSVLLPGAFSIQPDGSVTQNAAVVTSAEKTGDSPQTITYTIDPKAVWSDGTPISADDFAYTWRALDPRTCPKCQAANNAGYDRIKSVKGSEQGRTVTVVFDRPYVDWKALFSPILPAHVAKTYGPTDTPAGLEKSFNEGLAKSVPKFSAGPFRIEEFTADGSVVMVRNEKWYGKPPNLDKLIFRLITDVSQQPTSLANEEVDVIYPNPQVDIVQQVDDLPAVRYQVSPSASVHQIWLNHNAPALKDVALRKAIFQAVSVKDLIAKTIGQFDSTAEPRLSQMFLSGAPGYADVVSEFEYGIGDPAKAKKTLGDAGYTGVGSKLVAPDGKPVPALRFAVQAGDQLRASEAQLVKAAVAPLGIEVQVATVSNTVDAVQEGNWAMTVGTVSQSPFTATSNIPYFLSCEEGVNFCRFNLGNYRNLKVDKLLDDALSATSAEEATKKLQEADKIVSSDYSILPLYQNRSFLAYDAKLGNIRDNSLSFPTYNTEQWGLLNGS</sequence>
<dbReference type="RefSeq" id="WP_184975177.1">
    <property type="nucleotide sequence ID" value="NZ_JACHIN010000025.1"/>
</dbReference>
<accession>A0A7W8AEI9</accession>
<dbReference type="Gene3D" id="3.90.76.10">
    <property type="entry name" value="Dipeptide-binding Protein, Domain 1"/>
    <property type="match status" value="1"/>
</dbReference>
<gene>
    <name evidence="3" type="ORF">HNR40_010230</name>
</gene>
<dbReference type="PIRSF" id="PIRSF002741">
    <property type="entry name" value="MppA"/>
    <property type="match status" value="1"/>
</dbReference>
<keyword evidence="1" id="KW-0732">Signal</keyword>
<organism evidence="3 4">
    <name type="scientific">Nonomuraea endophytica</name>
    <dbReference type="NCBI Taxonomy" id="714136"/>
    <lineage>
        <taxon>Bacteria</taxon>
        <taxon>Bacillati</taxon>
        <taxon>Actinomycetota</taxon>
        <taxon>Actinomycetes</taxon>
        <taxon>Streptosporangiales</taxon>
        <taxon>Streptosporangiaceae</taxon>
        <taxon>Nonomuraea</taxon>
    </lineage>
</organism>
<dbReference type="EMBL" id="JACHIN010000025">
    <property type="protein sequence ID" value="MBB5084719.1"/>
    <property type="molecule type" value="Genomic_DNA"/>
</dbReference>
<feature type="chain" id="PRO_5038950193" evidence="1">
    <location>
        <begin position="25"/>
        <end position="580"/>
    </location>
</feature>
<dbReference type="SUPFAM" id="SSF53850">
    <property type="entry name" value="Periplasmic binding protein-like II"/>
    <property type="match status" value="1"/>
</dbReference>
<dbReference type="PANTHER" id="PTHR30290:SF65">
    <property type="entry name" value="MONOACYL PHOSPHATIDYLINOSITOL TETRAMANNOSIDE-BINDING PROTEIN LPQW-RELATED"/>
    <property type="match status" value="1"/>
</dbReference>
<evidence type="ECO:0000313" key="3">
    <source>
        <dbReference type="EMBL" id="MBB5084719.1"/>
    </source>
</evidence>
<proteinExistence type="predicted"/>
<dbReference type="Pfam" id="PF00496">
    <property type="entry name" value="SBP_bac_5"/>
    <property type="match status" value="1"/>
</dbReference>
<dbReference type="GO" id="GO:0042597">
    <property type="term" value="C:periplasmic space"/>
    <property type="evidence" value="ECO:0007669"/>
    <property type="project" value="UniProtKB-ARBA"/>
</dbReference>
<dbReference type="PANTHER" id="PTHR30290">
    <property type="entry name" value="PERIPLASMIC BINDING COMPONENT OF ABC TRANSPORTER"/>
    <property type="match status" value="1"/>
</dbReference>
<reference evidence="3 4" key="1">
    <citation type="submission" date="2020-08" db="EMBL/GenBank/DDBJ databases">
        <title>Genomic Encyclopedia of Type Strains, Phase IV (KMG-IV): sequencing the most valuable type-strain genomes for metagenomic binning, comparative biology and taxonomic classification.</title>
        <authorList>
            <person name="Goeker M."/>
        </authorList>
    </citation>
    <scope>NUCLEOTIDE SEQUENCE [LARGE SCALE GENOMIC DNA]</scope>
    <source>
        <strain evidence="3 4">DSM 45385</strain>
    </source>
</reference>
<dbReference type="InterPro" id="IPR030678">
    <property type="entry name" value="Peptide/Ni-bd"/>
</dbReference>
<name>A0A7W8AEI9_9ACTN</name>
<dbReference type="GO" id="GO:0015833">
    <property type="term" value="P:peptide transport"/>
    <property type="evidence" value="ECO:0007669"/>
    <property type="project" value="TreeGrafter"/>
</dbReference>
<dbReference type="CDD" id="cd08501">
    <property type="entry name" value="PBP2_Lpqw"/>
    <property type="match status" value="1"/>
</dbReference>
<keyword evidence="4" id="KW-1185">Reference proteome</keyword>
<dbReference type="AlphaFoldDB" id="A0A7W8AEI9"/>
<evidence type="ECO:0000259" key="2">
    <source>
        <dbReference type="Pfam" id="PF00496"/>
    </source>
</evidence>
<feature type="signal peptide" evidence="1">
    <location>
        <begin position="1"/>
        <end position="24"/>
    </location>
</feature>
<evidence type="ECO:0000313" key="4">
    <source>
        <dbReference type="Proteomes" id="UP000568380"/>
    </source>
</evidence>
<dbReference type="PROSITE" id="PS51257">
    <property type="entry name" value="PROKAR_LIPOPROTEIN"/>
    <property type="match status" value="1"/>
</dbReference>
<protein>
    <submittedName>
        <fullName evidence="3">Peptide/nickel transport system substrate-binding protein</fullName>
    </submittedName>
</protein>
<dbReference type="Gene3D" id="3.10.105.10">
    <property type="entry name" value="Dipeptide-binding Protein, Domain 3"/>
    <property type="match status" value="1"/>
</dbReference>
<dbReference type="InterPro" id="IPR000914">
    <property type="entry name" value="SBP_5_dom"/>
</dbReference>
<dbReference type="GO" id="GO:1904680">
    <property type="term" value="F:peptide transmembrane transporter activity"/>
    <property type="evidence" value="ECO:0007669"/>
    <property type="project" value="TreeGrafter"/>
</dbReference>